<dbReference type="SUPFAM" id="SSF53041">
    <property type="entry name" value="Resolvase-like"/>
    <property type="match status" value="1"/>
</dbReference>
<dbReference type="GO" id="GO:0003677">
    <property type="term" value="F:DNA binding"/>
    <property type="evidence" value="ECO:0007669"/>
    <property type="project" value="UniProtKB-KW"/>
</dbReference>
<evidence type="ECO:0000259" key="4">
    <source>
        <dbReference type="PROSITE" id="PS51736"/>
    </source>
</evidence>
<dbReference type="RefSeq" id="WP_073579235.1">
    <property type="nucleotide sequence ID" value="NZ_AP024897.1"/>
</dbReference>
<dbReference type="GO" id="GO:0000150">
    <property type="term" value="F:DNA strand exchange activity"/>
    <property type="evidence" value="ECO:0007669"/>
    <property type="project" value="InterPro"/>
</dbReference>
<keyword evidence="2" id="KW-0233">DNA recombination</keyword>
<dbReference type="InterPro" id="IPR025827">
    <property type="entry name" value="Zn_ribbon_recom_dom"/>
</dbReference>
<dbReference type="CDD" id="cd00338">
    <property type="entry name" value="Ser_Recombinase"/>
    <property type="match status" value="1"/>
</dbReference>
<keyword evidence="3" id="KW-0175">Coiled coil</keyword>
<dbReference type="Gene3D" id="3.90.1750.20">
    <property type="entry name" value="Putative Large Serine Recombinase, Chain B, Domain 2"/>
    <property type="match status" value="1"/>
</dbReference>
<dbReference type="InterPro" id="IPR011109">
    <property type="entry name" value="DNA_bind_recombinase_dom"/>
</dbReference>
<accession>A0A1M7YNW8</accession>
<evidence type="ECO:0000256" key="3">
    <source>
        <dbReference type="SAM" id="Coils"/>
    </source>
</evidence>
<dbReference type="SMART" id="SM00857">
    <property type="entry name" value="Resolvase"/>
    <property type="match status" value="1"/>
</dbReference>
<dbReference type="InterPro" id="IPR050639">
    <property type="entry name" value="SSR_resolvase"/>
</dbReference>
<dbReference type="Pfam" id="PF07508">
    <property type="entry name" value="Recombinase"/>
    <property type="match status" value="1"/>
</dbReference>
<evidence type="ECO:0000256" key="1">
    <source>
        <dbReference type="ARBA" id="ARBA00023125"/>
    </source>
</evidence>
<reference evidence="7" key="1">
    <citation type="submission" date="2016-12" db="EMBL/GenBank/DDBJ databases">
        <authorList>
            <person name="Rodrigo-Torres L."/>
            <person name="Arahal R.D."/>
            <person name="Lucena T."/>
        </authorList>
    </citation>
    <scope>NUCLEOTIDE SEQUENCE [LARGE SCALE GENOMIC DNA]</scope>
</reference>
<dbReference type="Pfam" id="PF13408">
    <property type="entry name" value="Zn_ribbon_recom"/>
    <property type="match status" value="1"/>
</dbReference>
<keyword evidence="7" id="KW-1185">Reference proteome</keyword>
<evidence type="ECO:0000313" key="6">
    <source>
        <dbReference type="EMBL" id="SHO54309.1"/>
    </source>
</evidence>
<evidence type="ECO:0008006" key="8">
    <source>
        <dbReference type="Google" id="ProtNLM"/>
    </source>
</evidence>
<dbReference type="Pfam" id="PF00239">
    <property type="entry name" value="Resolvase"/>
    <property type="match status" value="1"/>
</dbReference>
<name>A0A1M7YNW8_9VIBR</name>
<dbReference type="PROSITE" id="PS51737">
    <property type="entry name" value="RECOMBINASE_DNA_BIND"/>
    <property type="match status" value="1"/>
</dbReference>
<dbReference type="AlphaFoldDB" id="A0A1M7YNW8"/>
<dbReference type="Gene3D" id="3.40.50.1390">
    <property type="entry name" value="Resolvase, N-terminal catalytic domain"/>
    <property type="match status" value="1"/>
</dbReference>
<dbReference type="PROSITE" id="PS51736">
    <property type="entry name" value="RECOMBINASES_3"/>
    <property type="match status" value="1"/>
</dbReference>
<gene>
    <name evidence="6" type="ORF">VQ7734_00021</name>
</gene>
<organism evidence="6 7">
    <name type="scientific">Vibrio quintilis</name>
    <dbReference type="NCBI Taxonomy" id="1117707"/>
    <lineage>
        <taxon>Bacteria</taxon>
        <taxon>Pseudomonadati</taxon>
        <taxon>Pseudomonadota</taxon>
        <taxon>Gammaproteobacteria</taxon>
        <taxon>Vibrionales</taxon>
        <taxon>Vibrionaceae</taxon>
        <taxon>Vibrio</taxon>
    </lineage>
</organism>
<evidence type="ECO:0000313" key="7">
    <source>
        <dbReference type="Proteomes" id="UP000184600"/>
    </source>
</evidence>
<dbReference type="InterPro" id="IPR036162">
    <property type="entry name" value="Resolvase-like_N_sf"/>
</dbReference>
<dbReference type="InterPro" id="IPR038109">
    <property type="entry name" value="DNA_bind_recomb_sf"/>
</dbReference>
<feature type="coiled-coil region" evidence="3">
    <location>
        <begin position="389"/>
        <end position="440"/>
    </location>
</feature>
<evidence type="ECO:0000259" key="5">
    <source>
        <dbReference type="PROSITE" id="PS51737"/>
    </source>
</evidence>
<proteinExistence type="predicted"/>
<dbReference type="Proteomes" id="UP000184600">
    <property type="component" value="Unassembled WGS sequence"/>
</dbReference>
<dbReference type="PANTHER" id="PTHR30461:SF2">
    <property type="entry name" value="SERINE RECOMBINASE PINE-RELATED"/>
    <property type="match status" value="1"/>
</dbReference>
<sequence>MKKAYSYIRYSSAQQAKGDSFRRQFSATQAYCEKNGYELDTELAVYQELGVSGVDGDQENLKRFIDDCETGKVKKGSLLIVENLDRLSRKKINKAMRQFLHLLDYVDIYTLQDQKLYSQNDDVDSETQLLDVMTSLIVMSRAYEESATKKKRLKESWDSKRKNIDNKKLTSLIPHWLELSEDRTEFRLKKDKVEIIKYIYKKSIDGMGVSQLIRHLNENLTQFPTPTHKSKLWARTSLSRILTDRSVLGEYQPHIGKHNGIGENKRKPLGDPIPDYYPQIIDEETFLKAQIARKSRVIGRGKVNRNKFSNLFRNILRCGYCDGKIEYVDKGDGSRGGKYLTCSNAKRGGDCTHNKHYKYLPLELMLLHLTTENGFMPKPEAPTELNLRLAKVQDLNEKAESQLNFLLEDDFSIPAIKEKIRILSKEIESYRSEIEDIENKILTFKPDYTYSDLYQNVILEKDSVLLSSNRMTYNSYLSKKIESAYLFNDYSNFILFKMKDQHVHTVMIDEQYNFGGCSLPNNNMTYKRLNGEKTPIDEMIWQIQQNFLILIDSCKGLNNNKLNNYLNRINKLISKIIIQQEIELFNKVLFQIEKATKLLNKVQKDNQSAR</sequence>
<feature type="domain" description="Resolvase/invertase-type recombinase catalytic" evidence="4">
    <location>
        <begin position="3"/>
        <end position="164"/>
    </location>
</feature>
<dbReference type="OrthoDB" id="9791494at2"/>
<dbReference type="PANTHER" id="PTHR30461">
    <property type="entry name" value="DNA-INVERTASE FROM LAMBDOID PROPHAGE"/>
    <property type="match status" value="1"/>
</dbReference>
<protein>
    <recommendedName>
        <fullName evidence="8">Resolvase/invertase-type recombinase catalytic domain-containing protein</fullName>
    </recommendedName>
</protein>
<evidence type="ECO:0000256" key="2">
    <source>
        <dbReference type="ARBA" id="ARBA00023172"/>
    </source>
</evidence>
<dbReference type="InterPro" id="IPR006119">
    <property type="entry name" value="Resolv_N"/>
</dbReference>
<dbReference type="EMBL" id="FRFG01000001">
    <property type="protein sequence ID" value="SHO54309.1"/>
    <property type="molecule type" value="Genomic_DNA"/>
</dbReference>
<keyword evidence="1" id="KW-0238">DNA-binding</keyword>
<dbReference type="STRING" id="1117707.VQ7734_00021"/>
<feature type="domain" description="Recombinase" evidence="5">
    <location>
        <begin position="174"/>
        <end position="301"/>
    </location>
</feature>